<comment type="caution">
    <text evidence="4">The sequence shown here is derived from an EMBL/GenBank/DDBJ whole genome shotgun (WGS) entry which is preliminary data.</text>
</comment>
<feature type="domain" description="L-lysine epsilon oxidase C-terminal" evidence="3">
    <location>
        <begin position="346"/>
        <end position="490"/>
    </location>
</feature>
<organism evidence="4 5">
    <name type="scientific">Streptomyces chattanoogensis</name>
    <dbReference type="NCBI Taxonomy" id="66876"/>
    <lineage>
        <taxon>Bacteria</taxon>
        <taxon>Bacillati</taxon>
        <taxon>Actinomycetota</taxon>
        <taxon>Actinomycetes</taxon>
        <taxon>Kitasatosporales</taxon>
        <taxon>Streptomycetaceae</taxon>
        <taxon>Streptomyces</taxon>
    </lineage>
</organism>
<evidence type="ECO:0008006" key="6">
    <source>
        <dbReference type="Google" id="ProtNLM"/>
    </source>
</evidence>
<keyword evidence="5" id="KW-1185">Reference proteome</keyword>
<dbReference type="InterPro" id="IPR041173">
    <property type="entry name" value="LodA_C"/>
</dbReference>
<dbReference type="Proteomes" id="UP000037982">
    <property type="component" value="Unassembled WGS sequence"/>
</dbReference>
<evidence type="ECO:0000259" key="3">
    <source>
        <dbReference type="Pfam" id="PF18417"/>
    </source>
</evidence>
<protein>
    <recommendedName>
        <fullName evidence="6">L-lysine 6-oxidase</fullName>
    </recommendedName>
</protein>
<dbReference type="RefSeq" id="WP_053928243.1">
    <property type="nucleotide sequence ID" value="NZ_LGKG01000207.1"/>
</dbReference>
<gene>
    <name evidence="4" type="ORF">ADL29_39335</name>
</gene>
<evidence type="ECO:0000313" key="5">
    <source>
        <dbReference type="Proteomes" id="UP000037982"/>
    </source>
</evidence>
<dbReference type="CDD" id="cd14731">
    <property type="entry name" value="LodA_like_1"/>
    <property type="match status" value="1"/>
</dbReference>
<sequence length="672" mass="74420">MDNEIVQVKIHPAIGIARVGNSAEQPFVGPESPDQPPLPPGSYKDGSGKIIRQAARFRVYGYNRAGQVVRELKLGEEGVTEIKWSVQLANKKAAWYQFHIPLDIPEAEQLTADQRRWRNAKVQGAGRKKLVADPGRKAIRASTHETAAFDGKIMDKPVSLGSISTQNDGRLLVVGGVGKSASWQTPEKPIFGVANNDTWYDDVSDGPVTAEVTIGGATKTAAPAWVVVAPPHYAPGVKTARTLYDVLHDTFVTEQTLPVEDRPSYPEHIEPLLGRFCDLQWVNRGFATQFGWKGPHDFRDPEMRKRLADPGESSRELRRQIYVQMRDYARDGISPVPWPWLYGDAMSSRPNSVRQHITLTAEQDRLLALWADGHFTTGPPRKGHPDVDKAPVAEQPGLLDRAALDNCAAEAFHPGCEVTWPMRHKTMYSEPFRILHRTPDNPERDYGPVLSLQDALGKNGPLYAQGPGDLTRWMAAPWQCDTASCRSGYEVRANLGPRYSPYLPTFWPAQMPNHVLKKADFTTVNTTPTGGDDSAREKAFENRAVWLRGLTGPDFDKQRRQMIDDWYLFGIVETHKYTVGDGKFPDDIQVESEPGYAPVHDLANLVNIQVPEAGVVELAGAADAWTGEVSAESVASMLVQQAVQEVKEATGRDEETIAAGYLEKLDPFHGSQ</sequence>
<dbReference type="PATRIC" id="fig|66876.3.peg.8634"/>
<feature type="domain" description="L-Lysine epsilon oxidase N-terminal" evidence="2">
    <location>
        <begin position="11"/>
        <end position="228"/>
    </location>
</feature>
<dbReference type="AlphaFoldDB" id="A0A0N1JV10"/>
<dbReference type="Pfam" id="PF18417">
    <property type="entry name" value="LodA_C"/>
    <property type="match status" value="1"/>
</dbReference>
<dbReference type="InterPro" id="IPR033798">
    <property type="entry name" value="LodA-like"/>
</dbReference>
<evidence type="ECO:0000259" key="2">
    <source>
        <dbReference type="Pfam" id="PF17990"/>
    </source>
</evidence>
<dbReference type="EMBL" id="LGKG01000207">
    <property type="protein sequence ID" value="KPC58488.1"/>
    <property type="molecule type" value="Genomic_DNA"/>
</dbReference>
<name>A0A0N1JV10_9ACTN</name>
<proteinExistence type="predicted"/>
<evidence type="ECO:0000256" key="1">
    <source>
        <dbReference type="SAM" id="MobiDB-lite"/>
    </source>
</evidence>
<feature type="region of interest" description="Disordered" evidence="1">
    <location>
        <begin position="24"/>
        <end position="46"/>
    </location>
</feature>
<accession>A0A0N1JV10</accession>
<evidence type="ECO:0000313" key="4">
    <source>
        <dbReference type="EMBL" id="KPC58488.1"/>
    </source>
</evidence>
<dbReference type="InterPro" id="IPR041168">
    <property type="entry name" value="LodA_N"/>
</dbReference>
<reference evidence="5" key="1">
    <citation type="submission" date="2015-07" db="EMBL/GenBank/DDBJ databases">
        <authorList>
            <person name="Ju K.-S."/>
            <person name="Doroghazi J.R."/>
            <person name="Metcalf W.W."/>
        </authorList>
    </citation>
    <scope>NUCLEOTIDE SEQUENCE [LARGE SCALE GENOMIC DNA]</scope>
    <source>
        <strain evidence="5">NRRL ISP-5002</strain>
    </source>
</reference>
<dbReference type="Pfam" id="PF17990">
    <property type="entry name" value="LodA_N"/>
    <property type="match status" value="1"/>
</dbReference>